<dbReference type="InterPro" id="IPR036291">
    <property type="entry name" value="NAD(P)-bd_dom_sf"/>
</dbReference>
<keyword evidence="2" id="KW-0597">Phosphoprotein</keyword>
<evidence type="ECO:0000256" key="2">
    <source>
        <dbReference type="ARBA" id="ARBA00022553"/>
    </source>
</evidence>
<evidence type="ECO:0000259" key="3">
    <source>
        <dbReference type="Pfam" id="PF07993"/>
    </source>
</evidence>
<dbReference type="RefSeq" id="WP_198689444.1">
    <property type="nucleotide sequence ID" value="NZ_CAWPUD010000029.1"/>
</dbReference>
<dbReference type="PANTHER" id="PTHR44845">
    <property type="entry name" value="CARRIER DOMAIN-CONTAINING PROTEIN"/>
    <property type="match status" value="1"/>
</dbReference>
<comment type="caution">
    <text evidence="4">The sequence shown here is derived from an EMBL/GenBank/DDBJ whole genome shotgun (WGS) entry which is preliminary data.</text>
</comment>
<dbReference type="Proteomes" id="UP000696184">
    <property type="component" value="Unassembled WGS sequence"/>
</dbReference>
<keyword evidence="1" id="KW-0596">Phosphopantetheine</keyword>
<keyword evidence="5" id="KW-1185">Reference proteome</keyword>
<name>A0ABS0U434_9GAMM</name>
<gene>
    <name evidence="4" type="ORF">H8A87_07940</name>
</gene>
<dbReference type="SUPFAM" id="SSF51735">
    <property type="entry name" value="NAD(P)-binding Rossmann-fold domains"/>
    <property type="match status" value="1"/>
</dbReference>
<feature type="domain" description="Thioester reductase (TE)" evidence="3">
    <location>
        <begin position="14"/>
        <end position="262"/>
    </location>
</feature>
<dbReference type="InterPro" id="IPR010080">
    <property type="entry name" value="Thioester_reductase-like_dom"/>
</dbReference>
<dbReference type="NCBIfam" id="TIGR01746">
    <property type="entry name" value="Thioester-redct"/>
    <property type="match status" value="1"/>
</dbReference>
<proteinExistence type="predicted"/>
<reference evidence="4 5" key="1">
    <citation type="submission" date="2020-08" db="EMBL/GenBank/DDBJ databases">
        <title>Description of Xenorhabdus lircayensis sp. nov., the symbiotic bacterium associated with the entomopathogenic nematode Steirnernema unicornum.</title>
        <authorList>
            <person name="Castaneda-Alvarez C."/>
            <person name="Prodan S."/>
            <person name="Zamorano A."/>
            <person name="San-Blas E."/>
            <person name="Aballay E."/>
        </authorList>
    </citation>
    <scope>NUCLEOTIDE SEQUENCE [LARGE SCALE GENOMIC DNA]</scope>
    <source>
        <strain evidence="4 5">VLS</strain>
    </source>
</reference>
<evidence type="ECO:0000313" key="4">
    <source>
        <dbReference type="EMBL" id="MBI6548653.1"/>
    </source>
</evidence>
<dbReference type="Gene3D" id="3.40.50.720">
    <property type="entry name" value="NAD(P)-binding Rossmann-like Domain"/>
    <property type="match status" value="1"/>
</dbReference>
<evidence type="ECO:0000313" key="5">
    <source>
        <dbReference type="Proteomes" id="UP000696184"/>
    </source>
</evidence>
<dbReference type="EMBL" id="JACOII010000031">
    <property type="protein sequence ID" value="MBI6548653.1"/>
    <property type="molecule type" value="Genomic_DNA"/>
</dbReference>
<accession>A0ABS0U434</accession>
<protein>
    <submittedName>
        <fullName evidence="4">Thioester reductase domain-containing protein</fullName>
    </submittedName>
</protein>
<organism evidence="4 5">
    <name type="scientific">Xenorhabdus lircayensis</name>
    <dbReference type="NCBI Taxonomy" id="2763499"/>
    <lineage>
        <taxon>Bacteria</taxon>
        <taxon>Pseudomonadati</taxon>
        <taxon>Pseudomonadota</taxon>
        <taxon>Gammaproteobacteria</taxon>
        <taxon>Enterobacterales</taxon>
        <taxon>Morganellaceae</taxon>
        <taxon>Xenorhabdus</taxon>
    </lineage>
</organism>
<dbReference type="InterPro" id="IPR013120">
    <property type="entry name" value="FAR_NAD-bd"/>
</dbReference>
<dbReference type="PANTHER" id="PTHR44845:SF6">
    <property type="entry name" value="BETA-ALANINE-ACTIVATING ENZYME"/>
    <property type="match status" value="1"/>
</dbReference>
<sequence>MLNPSNKDIRNILLTGATGVMGGRILLEILTTTDANVYCLMREEENEQQALSRIKDILFVYDKEKQSELFTHRIIPVLGDVSKKRLGLTKGFYHELTGIIDRVVHCAANVRLLSSYSKLAPVNVQGTHNIIEFCLQGDVPLLYTSSFSMIGDRLFQDGFVLHETDLDVGQSFRDMDYERTKFESEKAVHRAGENSAGGKGLKWVIVRPGNIWGDSCNGRYPLYQTKVKGLYYEMIKSLVETGLTLDSQEDFDITPVDYVTKASLYAILNIQKFDRKTLNLTAPNPITFNQIVFYLREFGYRIRTVDNTEYMEALSQNRIYRNGEPYRSVFTDILGMFYSESVISEKAKYATQLTTELLSESGIQCAESNHELLFLYFNYLVESGFIPAPQQQDQEAEIRESAPRSSYLEQLFDADL</sequence>
<evidence type="ECO:0000256" key="1">
    <source>
        <dbReference type="ARBA" id="ARBA00022450"/>
    </source>
</evidence>
<dbReference type="Pfam" id="PF07993">
    <property type="entry name" value="NAD_binding_4"/>
    <property type="match status" value="1"/>
</dbReference>